<keyword evidence="5 6" id="KW-0472">Membrane</keyword>
<dbReference type="PANTHER" id="PTHR13674:SF5">
    <property type="entry name" value="UPF0389 PROTEIN CG9231"/>
    <property type="match status" value="1"/>
</dbReference>
<comment type="subcellular location">
    <subcellularLocation>
        <location evidence="1">Membrane</location>
        <topology evidence="1">Single-pass membrane protein</topology>
    </subcellularLocation>
</comment>
<dbReference type="Proteomes" id="UP000001593">
    <property type="component" value="Unassembled WGS sequence"/>
</dbReference>
<dbReference type="GO" id="GO:0016020">
    <property type="term" value="C:membrane"/>
    <property type="evidence" value="ECO:0007669"/>
    <property type="project" value="UniProtKB-SubCell"/>
</dbReference>
<name>A7SJR7_NEMVE</name>
<evidence type="ECO:0000313" key="8">
    <source>
        <dbReference type="Proteomes" id="UP000001593"/>
    </source>
</evidence>
<dbReference type="KEGG" id="nve:5507467"/>
<dbReference type="eggNOG" id="ENOG502S1PN">
    <property type="taxonomic scope" value="Eukaryota"/>
</dbReference>
<evidence type="ECO:0000256" key="3">
    <source>
        <dbReference type="ARBA" id="ARBA00022692"/>
    </source>
</evidence>
<accession>A7SJR7</accession>
<dbReference type="PhylomeDB" id="A7SJR7"/>
<evidence type="ECO:0000256" key="2">
    <source>
        <dbReference type="ARBA" id="ARBA00007363"/>
    </source>
</evidence>
<dbReference type="AlphaFoldDB" id="A7SJR7"/>
<proteinExistence type="inferred from homology"/>
<reference evidence="7 8" key="1">
    <citation type="journal article" date="2007" name="Science">
        <title>Sea anemone genome reveals ancestral eumetazoan gene repertoire and genomic organization.</title>
        <authorList>
            <person name="Putnam N.H."/>
            <person name="Srivastava M."/>
            <person name="Hellsten U."/>
            <person name="Dirks B."/>
            <person name="Chapman J."/>
            <person name="Salamov A."/>
            <person name="Terry A."/>
            <person name="Shapiro H."/>
            <person name="Lindquist E."/>
            <person name="Kapitonov V.V."/>
            <person name="Jurka J."/>
            <person name="Genikhovich G."/>
            <person name="Grigoriev I.V."/>
            <person name="Lucas S.M."/>
            <person name="Steele R.E."/>
            <person name="Finnerty J.R."/>
            <person name="Technau U."/>
            <person name="Martindale M.Q."/>
            <person name="Rokhsar D.S."/>
        </authorList>
    </citation>
    <scope>NUCLEOTIDE SEQUENCE [LARGE SCALE GENOMIC DNA]</scope>
    <source>
        <strain evidence="8">CH2 X CH6</strain>
    </source>
</reference>
<comment type="similarity">
    <text evidence="2">Belongs to the UPF0389 family.</text>
</comment>
<feature type="transmembrane region" description="Helical" evidence="6">
    <location>
        <begin position="101"/>
        <end position="119"/>
    </location>
</feature>
<evidence type="ECO:0000313" key="7">
    <source>
        <dbReference type="EMBL" id="EDO36038.1"/>
    </source>
</evidence>
<keyword evidence="4 6" id="KW-1133">Transmembrane helix</keyword>
<evidence type="ECO:0000256" key="4">
    <source>
        <dbReference type="ARBA" id="ARBA00022989"/>
    </source>
</evidence>
<evidence type="ECO:0000256" key="1">
    <source>
        <dbReference type="ARBA" id="ARBA00004167"/>
    </source>
</evidence>
<dbReference type="Pfam" id="PF06388">
    <property type="entry name" value="DUF1075"/>
    <property type="match status" value="1"/>
</dbReference>
<dbReference type="InParanoid" id="A7SJR7"/>
<evidence type="ECO:0000256" key="5">
    <source>
        <dbReference type="ARBA" id="ARBA00023136"/>
    </source>
</evidence>
<protein>
    <submittedName>
        <fullName evidence="7">Uncharacterized protein</fullName>
    </submittedName>
</protein>
<sequence>MLSRQVFRFASRDVISGIRSSIRCSPALSRTMCLAKDGKEVAKEVGSVKTENIGGATATPKYQLQPIDKFFLVITGTMKAGQIPNEISFELLEKSQNRRRIVINFVTIMLTFIGSYLAINAGRKARDDHTEDTMFEKNVKRYEKLREEDRLKAEAEASKKA</sequence>
<dbReference type="InterPro" id="IPR009432">
    <property type="entry name" value="DUF1075"/>
</dbReference>
<dbReference type="OrthoDB" id="8193498at2759"/>
<dbReference type="EMBL" id="DS469680">
    <property type="protein sequence ID" value="EDO36038.1"/>
    <property type="molecule type" value="Genomic_DNA"/>
</dbReference>
<evidence type="ECO:0000256" key="6">
    <source>
        <dbReference type="SAM" id="Phobius"/>
    </source>
</evidence>
<dbReference type="PANTHER" id="PTHR13674">
    <property type="entry name" value="GROWTH AND TRANSFORMATION-DEPENDENT PROTEIN"/>
    <property type="match status" value="1"/>
</dbReference>
<organism evidence="7 8">
    <name type="scientific">Nematostella vectensis</name>
    <name type="common">Starlet sea anemone</name>
    <dbReference type="NCBI Taxonomy" id="45351"/>
    <lineage>
        <taxon>Eukaryota</taxon>
        <taxon>Metazoa</taxon>
        <taxon>Cnidaria</taxon>
        <taxon>Anthozoa</taxon>
        <taxon>Hexacorallia</taxon>
        <taxon>Actiniaria</taxon>
        <taxon>Edwardsiidae</taxon>
        <taxon>Nematostella</taxon>
    </lineage>
</organism>
<keyword evidence="8" id="KW-1185">Reference proteome</keyword>
<keyword evidence="3 6" id="KW-0812">Transmembrane</keyword>
<dbReference type="HOGENOM" id="CLU_1645727_0_0_1"/>
<gene>
    <name evidence="7" type="ORF">NEMVEDRAFT_v1g245736</name>
</gene>